<dbReference type="InterPro" id="IPR016195">
    <property type="entry name" value="Pol/histidinol_Pase-like"/>
</dbReference>
<keyword evidence="6" id="KW-0548">Nucleotidyltransferase</keyword>
<dbReference type="InterPro" id="IPR004805">
    <property type="entry name" value="DnaE2/DnaE/PolC"/>
</dbReference>
<evidence type="ECO:0000256" key="7">
    <source>
        <dbReference type="ARBA" id="ARBA00022705"/>
    </source>
</evidence>
<dbReference type="InterPro" id="IPR004013">
    <property type="entry name" value="PHP_dom"/>
</dbReference>
<name>A0A3N0I326_9FIRM</name>
<comment type="function">
    <text evidence="9">DNA polymerase III is a complex, multichain enzyme responsible for most of the replicative synthesis in bacteria. This DNA polymerase also exhibits 3' to 5' exonuclease activity. The alpha chain is the DNA polymerase.</text>
</comment>
<evidence type="ECO:0000256" key="9">
    <source>
        <dbReference type="ARBA" id="ARBA00025611"/>
    </source>
</evidence>
<dbReference type="Gene3D" id="1.10.10.1600">
    <property type="entry name" value="Bacterial DNA polymerase III alpha subunit, thumb domain"/>
    <property type="match status" value="1"/>
</dbReference>
<keyword evidence="8" id="KW-0239">DNA-directed DNA polymerase</keyword>
<sequence>MVHLHARSYYSLLQSPMSIRSLVDTSKSMGLEHVALTDWKSMYGTMAFWSYAQKQQIHPILGLEGDCIYHEQTFSFVFLAKNDTALQQLYHVSTQWMHDKEFTLDELAHQTSACIVISTDSFEQWINHKETDVLIEHLSHCKSLWTDFYVGMAMNDSVYRKEINEKVKACAQKQAISTVALSCIYYQKPEDVKLLRILRAIAKQTTIQDQTLDVQNDRFIRPAWEMKKLYDPSDLEMTDYIASQCNVQMAMKKSHLPQFENKLHIDNTDYLIKLAKAGLSKRMNHKVPTTYVKRLEYELSVIIKMGFTNYFLIVWDFIRYARSQNIYVGPGRGSAAGSLVAYCLGITHIDPIKNHLLFERFLNPERISMPDIDTDFPDDRRDEVIEYVRQKYGDAHVAHIVAFNTMKAKAALRDVARVLNYPIRKVDTIAKTLNRETLLEAYQNNRAFRRLIDQDKDSQELYDWAAKIEGTPRHISLHAAGIVISNQPIEKICPLVAVDETVQATQFPMEYLEDLGLIKMDFLSIRNLTTIASIVSSMERNQHRKIDILKLPLNDAKTYQLFSKGDTMGVFQLESEGIRKLLIQMQPKRFEDIAAVLALYRPGPMQNISIYLENRKDPRKIHYLDPRLEPILKDTYGIIVYQEQIMQIAQTIGGFRLAEADNLRKAMGKKKMDLMVSYRQQFIEGAIRNQCSKKVAEEIFDLMERFAEYGFNKCHSYAYGMVAYQMAYLKANAPLYFYQSILNSVIGSETKTSMYIYECQRRHISILYPDVNASKNGYTIENKGLHMPLDVMKGIGKLVQQQLEPGKPYKDYIDFVVRASAHKVNESNMRILIDGGALDGFGLNRQTMQEALSDVLQYASIVQTETKEGVLFNYDIVSPPRILPMKEDQLTRSKKEKNVYGFYLTEHPIVRLRQQMRNCIPIQQALQTMGYITVVGQITRYHLHRTKKTQAMMCFITLEDETAQMDLAIMPRMYESEKENIQVGAFVKINGKKDRADSMIANSMTWIKEK</sequence>
<comment type="similarity">
    <text evidence="2">Belongs to the DNA polymerase type-C family. DnaE subfamily.</text>
</comment>
<evidence type="ECO:0000256" key="10">
    <source>
        <dbReference type="ARBA" id="ARBA00049244"/>
    </source>
</evidence>
<evidence type="ECO:0000256" key="1">
    <source>
        <dbReference type="ARBA" id="ARBA00004496"/>
    </source>
</evidence>
<dbReference type="NCBIfam" id="TIGR00594">
    <property type="entry name" value="polc"/>
    <property type="match status" value="1"/>
</dbReference>
<keyword evidence="13" id="KW-1185">Reference proteome</keyword>
<dbReference type="Pfam" id="PF07733">
    <property type="entry name" value="DNA_pol3_alpha"/>
    <property type="match status" value="1"/>
</dbReference>
<dbReference type="EMBL" id="RJQC01000001">
    <property type="protein sequence ID" value="RNM31421.1"/>
    <property type="molecule type" value="Genomic_DNA"/>
</dbReference>
<dbReference type="GO" id="GO:0006260">
    <property type="term" value="P:DNA replication"/>
    <property type="evidence" value="ECO:0007669"/>
    <property type="project" value="UniProtKB-KW"/>
</dbReference>
<dbReference type="InterPro" id="IPR029460">
    <property type="entry name" value="DNAPol_HHH"/>
</dbReference>
<dbReference type="SUPFAM" id="SSF89550">
    <property type="entry name" value="PHP domain-like"/>
    <property type="match status" value="1"/>
</dbReference>
<feature type="domain" description="Polymerase/histidinol phosphatase N-terminal" evidence="11">
    <location>
        <begin position="2"/>
        <end position="69"/>
    </location>
</feature>
<dbReference type="AlphaFoldDB" id="A0A3N0I326"/>
<comment type="catalytic activity">
    <reaction evidence="10">
        <text>DNA(n) + a 2'-deoxyribonucleoside 5'-triphosphate = DNA(n+1) + diphosphate</text>
        <dbReference type="Rhea" id="RHEA:22508"/>
        <dbReference type="Rhea" id="RHEA-COMP:17339"/>
        <dbReference type="Rhea" id="RHEA-COMP:17340"/>
        <dbReference type="ChEBI" id="CHEBI:33019"/>
        <dbReference type="ChEBI" id="CHEBI:61560"/>
        <dbReference type="ChEBI" id="CHEBI:173112"/>
        <dbReference type="EC" id="2.7.7.7"/>
    </reaction>
</comment>
<accession>A0A3N0I326</accession>
<evidence type="ECO:0000256" key="6">
    <source>
        <dbReference type="ARBA" id="ARBA00022695"/>
    </source>
</evidence>
<evidence type="ECO:0000256" key="8">
    <source>
        <dbReference type="ARBA" id="ARBA00022932"/>
    </source>
</evidence>
<dbReference type="CDD" id="cd04485">
    <property type="entry name" value="DnaE_OBF"/>
    <property type="match status" value="1"/>
</dbReference>
<comment type="subcellular location">
    <subcellularLocation>
        <location evidence="1">Cytoplasm</location>
    </subcellularLocation>
</comment>
<dbReference type="GO" id="GO:0005737">
    <property type="term" value="C:cytoplasm"/>
    <property type="evidence" value="ECO:0007669"/>
    <property type="project" value="UniProtKB-SubCell"/>
</dbReference>
<dbReference type="Pfam" id="PF14579">
    <property type="entry name" value="HHH_6"/>
    <property type="match status" value="1"/>
</dbReference>
<dbReference type="GO" id="GO:0003676">
    <property type="term" value="F:nucleic acid binding"/>
    <property type="evidence" value="ECO:0007669"/>
    <property type="project" value="InterPro"/>
</dbReference>
<evidence type="ECO:0000313" key="13">
    <source>
        <dbReference type="Proteomes" id="UP000276568"/>
    </source>
</evidence>
<organism evidence="12 13">
    <name type="scientific">Absicoccus porci</name>
    <dbReference type="NCBI Taxonomy" id="2486576"/>
    <lineage>
        <taxon>Bacteria</taxon>
        <taxon>Bacillati</taxon>
        <taxon>Bacillota</taxon>
        <taxon>Erysipelotrichia</taxon>
        <taxon>Erysipelotrichales</taxon>
        <taxon>Erysipelotrichaceae</taxon>
        <taxon>Absicoccus</taxon>
    </lineage>
</organism>
<keyword evidence="5" id="KW-0808">Transferase</keyword>
<dbReference type="InterPro" id="IPR041931">
    <property type="entry name" value="DNA_pol3_alpha_thumb_dom"/>
</dbReference>
<dbReference type="PANTHER" id="PTHR32294:SF0">
    <property type="entry name" value="DNA POLYMERASE III SUBUNIT ALPHA"/>
    <property type="match status" value="1"/>
</dbReference>
<keyword evidence="7" id="KW-0235">DNA replication</keyword>
<dbReference type="PANTHER" id="PTHR32294">
    <property type="entry name" value="DNA POLYMERASE III SUBUNIT ALPHA"/>
    <property type="match status" value="1"/>
</dbReference>
<evidence type="ECO:0000256" key="4">
    <source>
        <dbReference type="ARBA" id="ARBA00019114"/>
    </source>
</evidence>
<dbReference type="InterPro" id="IPR040982">
    <property type="entry name" value="DNA_pol3_finger"/>
</dbReference>
<dbReference type="EC" id="2.7.7.7" evidence="3"/>
<dbReference type="InterPro" id="IPR003141">
    <property type="entry name" value="Pol/His_phosphatase_N"/>
</dbReference>
<dbReference type="Gene3D" id="1.10.150.870">
    <property type="match status" value="1"/>
</dbReference>
<evidence type="ECO:0000256" key="3">
    <source>
        <dbReference type="ARBA" id="ARBA00012417"/>
    </source>
</evidence>
<dbReference type="GO" id="GO:0008408">
    <property type="term" value="F:3'-5' exonuclease activity"/>
    <property type="evidence" value="ECO:0007669"/>
    <property type="project" value="InterPro"/>
</dbReference>
<protein>
    <recommendedName>
        <fullName evidence="4">DNA polymerase III subunit alpha</fullName>
        <ecNumber evidence="3">2.7.7.7</ecNumber>
    </recommendedName>
</protein>
<gene>
    <name evidence="12" type="ORF">EDX97_02365</name>
</gene>
<reference evidence="12 13" key="1">
    <citation type="submission" date="2018-11" db="EMBL/GenBank/DDBJ databases">
        <title>Clostridium sp. nov., a member of the family Erysipelotrichaceae isolated from pig faeces.</title>
        <authorList>
            <person name="Chang Y.-H."/>
        </authorList>
    </citation>
    <scope>NUCLEOTIDE SEQUENCE [LARGE SCALE GENOMIC DNA]</scope>
    <source>
        <strain evidence="12 13">YH-panp20</strain>
    </source>
</reference>
<evidence type="ECO:0000313" key="12">
    <source>
        <dbReference type="EMBL" id="RNM31421.1"/>
    </source>
</evidence>
<dbReference type="Proteomes" id="UP000276568">
    <property type="component" value="Unassembled WGS sequence"/>
</dbReference>
<dbReference type="Pfam" id="PF17657">
    <property type="entry name" value="DNA_pol3_finger"/>
    <property type="match status" value="1"/>
</dbReference>
<dbReference type="InterPro" id="IPR011708">
    <property type="entry name" value="DNA_pol3_alpha_NTPase_dom"/>
</dbReference>
<comment type="caution">
    <text evidence="12">The sequence shown here is derived from an EMBL/GenBank/DDBJ whole genome shotgun (WGS) entry which is preliminary data.</text>
</comment>
<dbReference type="GO" id="GO:0003887">
    <property type="term" value="F:DNA-directed DNA polymerase activity"/>
    <property type="evidence" value="ECO:0007669"/>
    <property type="project" value="UniProtKB-KW"/>
</dbReference>
<dbReference type="Pfam" id="PF01336">
    <property type="entry name" value="tRNA_anti-codon"/>
    <property type="match status" value="1"/>
</dbReference>
<dbReference type="SMART" id="SM00481">
    <property type="entry name" value="POLIIIAc"/>
    <property type="match status" value="1"/>
</dbReference>
<proteinExistence type="inferred from homology"/>
<dbReference type="CDD" id="cd07431">
    <property type="entry name" value="PHP_PolIIIA"/>
    <property type="match status" value="1"/>
</dbReference>
<dbReference type="RefSeq" id="WP_128519580.1">
    <property type="nucleotide sequence ID" value="NZ_RJQC01000001.1"/>
</dbReference>
<dbReference type="Pfam" id="PF02811">
    <property type="entry name" value="PHP"/>
    <property type="match status" value="1"/>
</dbReference>
<evidence type="ECO:0000259" key="11">
    <source>
        <dbReference type="SMART" id="SM00481"/>
    </source>
</evidence>
<dbReference type="OrthoDB" id="9803237at2"/>
<dbReference type="InterPro" id="IPR004365">
    <property type="entry name" value="NA-bd_OB_tRNA"/>
</dbReference>
<dbReference type="Gene3D" id="3.20.20.140">
    <property type="entry name" value="Metal-dependent hydrolases"/>
    <property type="match status" value="1"/>
</dbReference>
<evidence type="ECO:0000256" key="5">
    <source>
        <dbReference type="ARBA" id="ARBA00022679"/>
    </source>
</evidence>
<evidence type="ECO:0000256" key="2">
    <source>
        <dbReference type="ARBA" id="ARBA00009496"/>
    </source>
</evidence>